<dbReference type="InterPro" id="IPR001789">
    <property type="entry name" value="Sig_transdc_resp-reg_receiver"/>
</dbReference>
<proteinExistence type="predicted"/>
<dbReference type="RefSeq" id="WP_207682178.1">
    <property type="nucleotide sequence ID" value="NZ_CP061800.1"/>
</dbReference>
<reference evidence="8" key="1">
    <citation type="journal article" date="2021" name="Microb. Physiol.">
        <title>Proteogenomic Insights into the Physiology of Marine, Sulfate-Reducing, Filamentous Desulfonema limicola and Desulfonema magnum.</title>
        <authorList>
            <person name="Schnaars V."/>
            <person name="Wohlbrand L."/>
            <person name="Scheve S."/>
            <person name="Hinrichs C."/>
            <person name="Reinhardt R."/>
            <person name="Rabus R."/>
        </authorList>
    </citation>
    <scope>NUCLEOTIDE SEQUENCE</scope>
    <source>
        <strain evidence="8">4be13</strain>
    </source>
</reference>
<name>A0A975BJV9_9BACT</name>
<protein>
    <submittedName>
        <fullName evidence="8">Sigma-54 interaction domain-containing protein</fullName>
    </submittedName>
</protein>
<feature type="modified residue" description="4-aspartylphosphate" evidence="5">
    <location>
        <position position="51"/>
    </location>
</feature>
<keyword evidence="2" id="KW-0067">ATP-binding</keyword>
<feature type="domain" description="Sigma-54 factor interaction" evidence="6">
    <location>
        <begin position="143"/>
        <end position="372"/>
    </location>
</feature>
<evidence type="ECO:0000256" key="3">
    <source>
        <dbReference type="ARBA" id="ARBA00023015"/>
    </source>
</evidence>
<dbReference type="PROSITE" id="PS50045">
    <property type="entry name" value="SIGMA54_INTERACT_4"/>
    <property type="match status" value="1"/>
</dbReference>
<evidence type="ECO:0000256" key="5">
    <source>
        <dbReference type="PROSITE-ProRule" id="PRU00169"/>
    </source>
</evidence>
<dbReference type="Proteomes" id="UP000663722">
    <property type="component" value="Chromosome"/>
</dbReference>
<dbReference type="SUPFAM" id="SSF52172">
    <property type="entry name" value="CheY-like"/>
    <property type="match status" value="1"/>
</dbReference>
<dbReference type="PROSITE" id="PS50110">
    <property type="entry name" value="RESPONSE_REGULATORY"/>
    <property type="match status" value="1"/>
</dbReference>
<evidence type="ECO:0000256" key="4">
    <source>
        <dbReference type="ARBA" id="ARBA00023163"/>
    </source>
</evidence>
<dbReference type="InterPro" id="IPR003593">
    <property type="entry name" value="AAA+_ATPase"/>
</dbReference>
<dbReference type="SMART" id="SM00382">
    <property type="entry name" value="AAA"/>
    <property type="match status" value="1"/>
</dbReference>
<dbReference type="SUPFAM" id="SSF52540">
    <property type="entry name" value="P-loop containing nucleoside triphosphate hydrolases"/>
    <property type="match status" value="1"/>
</dbReference>
<dbReference type="InterPro" id="IPR027417">
    <property type="entry name" value="P-loop_NTPase"/>
</dbReference>
<keyword evidence="4" id="KW-0804">Transcription</keyword>
<dbReference type="KEGG" id="dmm:dnm_026360"/>
<sequence>MRSAFIVSAEPEVFRIIKTSLGSKYRINKSSGKEDALEILRKKRYDIIFIDLKILNSGGDCKKALNIFWDLYPSVEIVVMSSQNTIREAVRAVKAGASDYLTYPIDPAEVRLVVENIKESFILQSELDYLRDKFWKSDFQEIVRTKNNAMKKVFDKIRSAAPTKTTVLLTGETGTGKGVLAKLIHWHSNRGNAQFIGIHCGAIPETLIESDLFGHEKGAFTGAVRKKPGKFEIARGGTIFLDEIGTISPSVQIKLLQVLQDGTLCLVGGDETIETDVRIIAATNADLKKMSDDGMFRKDLYYRLNVFPIEIPPLRERTEDISFLADIFLKRLNKSYTKEIHSVHSRVFQAFEKYSWPGNIREMENLMERAYILETSSVLTPESFPTELFEAEPSAAFFPVDSAIPLAEARRKAVEDFERQYLKDVLSRNKGKINKSAEDSGISTRQLNKLMQKYSLRKEEFKT</sequence>
<dbReference type="Pfam" id="PF25601">
    <property type="entry name" value="AAA_lid_14"/>
    <property type="match status" value="1"/>
</dbReference>
<organism evidence="8 9">
    <name type="scientific">Desulfonema magnum</name>
    <dbReference type="NCBI Taxonomy" id="45655"/>
    <lineage>
        <taxon>Bacteria</taxon>
        <taxon>Pseudomonadati</taxon>
        <taxon>Thermodesulfobacteriota</taxon>
        <taxon>Desulfobacteria</taxon>
        <taxon>Desulfobacterales</taxon>
        <taxon>Desulfococcaceae</taxon>
        <taxon>Desulfonema</taxon>
    </lineage>
</organism>
<dbReference type="InterPro" id="IPR002078">
    <property type="entry name" value="Sigma_54_int"/>
</dbReference>
<dbReference type="PANTHER" id="PTHR32071">
    <property type="entry name" value="TRANSCRIPTIONAL REGULATORY PROTEIN"/>
    <property type="match status" value="1"/>
</dbReference>
<evidence type="ECO:0000259" key="6">
    <source>
        <dbReference type="PROSITE" id="PS50045"/>
    </source>
</evidence>
<dbReference type="Gene3D" id="1.10.8.60">
    <property type="match status" value="1"/>
</dbReference>
<dbReference type="FunFam" id="3.40.50.300:FF:000006">
    <property type="entry name" value="DNA-binding transcriptional regulator NtrC"/>
    <property type="match status" value="1"/>
</dbReference>
<evidence type="ECO:0000313" key="8">
    <source>
        <dbReference type="EMBL" id="QTA86612.1"/>
    </source>
</evidence>
<dbReference type="GO" id="GO:0043565">
    <property type="term" value="F:sequence-specific DNA binding"/>
    <property type="evidence" value="ECO:0007669"/>
    <property type="project" value="InterPro"/>
</dbReference>
<dbReference type="AlphaFoldDB" id="A0A975BJV9"/>
<keyword evidence="9" id="KW-1185">Reference proteome</keyword>
<dbReference type="InterPro" id="IPR011006">
    <property type="entry name" value="CheY-like_superfamily"/>
</dbReference>
<dbReference type="EMBL" id="CP061800">
    <property type="protein sequence ID" value="QTA86612.1"/>
    <property type="molecule type" value="Genomic_DNA"/>
</dbReference>
<dbReference type="Pfam" id="PF02954">
    <property type="entry name" value="HTH_8"/>
    <property type="match status" value="1"/>
</dbReference>
<dbReference type="GO" id="GO:0005524">
    <property type="term" value="F:ATP binding"/>
    <property type="evidence" value="ECO:0007669"/>
    <property type="project" value="UniProtKB-KW"/>
</dbReference>
<accession>A0A975BJV9</accession>
<evidence type="ECO:0000313" key="9">
    <source>
        <dbReference type="Proteomes" id="UP000663722"/>
    </source>
</evidence>
<evidence type="ECO:0000259" key="7">
    <source>
        <dbReference type="PROSITE" id="PS50110"/>
    </source>
</evidence>
<gene>
    <name evidence="8" type="ORF">dnm_026360</name>
</gene>
<keyword evidence="5" id="KW-0597">Phosphoprotein</keyword>
<evidence type="ECO:0000256" key="2">
    <source>
        <dbReference type="ARBA" id="ARBA00022840"/>
    </source>
</evidence>
<dbReference type="Gene3D" id="3.40.50.300">
    <property type="entry name" value="P-loop containing nucleotide triphosphate hydrolases"/>
    <property type="match status" value="1"/>
</dbReference>
<dbReference type="InterPro" id="IPR009057">
    <property type="entry name" value="Homeodomain-like_sf"/>
</dbReference>
<dbReference type="Pfam" id="PF00072">
    <property type="entry name" value="Response_reg"/>
    <property type="match status" value="1"/>
</dbReference>
<dbReference type="GO" id="GO:0006355">
    <property type="term" value="P:regulation of DNA-templated transcription"/>
    <property type="evidence" value="ECO:0007669"/>
    <property type="project" value="InterPro"/>
</dbReference>
<dbReference type="InterPro" id="IPR058031">
    <property type="entry name" value="AAA_lid_NorR"/>
</dbReference>
<dbReference type="SMART" id="SM00448">
    <property type="entry name" value="REC"/>
    <property type="match status" value="1"/>
</dbReference>
<feature type="domain" description="Response regulatory" evidence="7">
    <location>
        <begin position="3"/>
        <end position="118"/>
    </location>
</feature>
<dbReference type="Gene3D" id="1.10.10.60">
    <property type="entry name" value="Homeodomain-like"/>
    <property type="match status" value="1"/>
</dbReference>
<dbReference type="InterPro" id="IPR025662">
    <property type="entry name" value="Sigma_54_int_dom_ATP-bd_1"/>
</dbReference>
<keyword evidence="3" id="KW-0805">Transcription regulation</keyword>
<dbReference type="GO" id="GO:0000160">
    <property type="term" value="P:phosphorelay signal transduction system"/>
    <property type="evidence" value="ECO:0007669"/>
    <property type="project" value="InterPro"/>
</dbReference>
<dbReference type="Gene3D" id="3.40.50.2300">
    <property type="match status" value="1"/>
</dbReference>
<keyword evidence="1" id="KW-0547">Nucleotide-binding</keyword>
<dbReference type="Pfam" id="PF00158">
    <property type="entry name" value="Sigma54_activat"/>
    <property type="match status" value="1"/>
</dbReference>
<dbReference type="PROSITE" id="PS00675">
    <property type="entry name" value="SIGMA54_INTERACT_1"/>
    <property type="match status" value="1"/>
</dbReference>
<dbReference type="InterPro" id="IPR002197">
    <property type="entry name" value="HTH_Fis"/>
</dbReference>
<dbReference type="CDD" id="cd00009">
    <property type="entry name" value="AAA"/>
    <property type="match status" value="1"/>
</dbReference>
<evidence type="ECO:0000256" key="1">
    <source>
        <dbReference type="ARBA" id="ARBA00022741"/>
    </source>
</evidence>
<dbReference type="SUPFAM" id="SSF46689">
    <property type="entry name" value="Homeodomain-like"/>
    <property type="match status" value="1"/>
</dbReference>